<accession>A0A1B2E4V7</accession>
<dbReference type="Pfam" id="PF00206">
    <property type="entry name" value="Lyase_1"/>
    <property type="match status" value="1"/>
</dbReference>
<name>A0A1B2E4V7_9BACL</name>
<keyword evidence="1" id="KW-0456">Lyase</keyword>
<dbReference type="PANTHER" id="PTHR42696:SF2">
    <property type="entry name" value="ASPARTATE AMMONIA-LYASE"/>
    <property type="match status" value="1"/>
</dbReference>
<dbReference type="RefSeq" id="WP_099478702.1">
    <property type="nucleotide sequence ID" value="NZ_CP016809.1"/>
</dbReference>
<proteinExistence type="predicted"/>
<dbReference type="InterPro" id="IPR008948">
    <property type="entry name" value="L-Aspartase-like"/>
</dbReference>
<gene>
    <name evidence="3" type="ORF">BBD41_21565</name>
</gene>
<feature type="domain" description="Fumarate lyase N-terminal" evidence="2">
    <location>
        <begin position="30"/>
        <end position="295"/>
    </location>
</feature>
<organism evidence="3">
    <name type="scientific">Paenibacillus ihbetae</name>
    <dbReference type="NCBI Taxonomy" id="1870820"/>
    <lineage>
        <taxon>Bacteria</taxon>
        <taxon>Bacillati</taxon>
        <taxon>Bacillota</taxon>
        <taxon>Bacilli</taxon>
        <taxon>Bacillales</taxon>
        <taxon>Paenibacillaceae</taxon>
        <taxon>Paenibacillus</taxon>
    </lineage>
</organism>
<dbReference type="SUPFAM" id="SSF48557">
    <property type="entry name" value="L-aspartase-like"/>
    <property type="match status" value="1"/>
</dbReference>
<reference evidence="3" key="1">
    <citation type="submission" date="2016-08" db="EMBL/GenBank/DDBJ databases">
        <title>Complete Genome Seqeunce of Paenibacillus sp. nov. IHBB 9852 from high altitute lake of Indian trans-Himalayas.</title>
        <authorList>
            <person name="Kiran S."/>
            <person name="Swarnkar M.K."/>
            <person name="Rana A."/>
            <person name="Tewari R."/>
            <person name="Gulati A."/>
        </authorList>
    </citation>
    <scope>NUCLEOTIDE SEQUENCE [LARGE SCALE GENOMIC DNA]</scope>
    <source>
        <strain evidence="3">IHBB 9852</strain>
    </source>
</reference>
<evidence type="ECO:0000259" key="2">
    <source>
        <dbReference type="Pfam" id="PF00206"/>
    </source>
</evidence>
<sequence length="386" mass="42516">MIRIERDKTGPVEVPSHAYYGVRTIRAAGQYPTVNAPVHGEFIKALACVKSAAVRSGIDQQIVSERIGNLIMKAADEIKEGKHSEQFIAGYIHGSSSHLLNVNINEVLANRALELMLEDKGNYALIDPDLHVNGPHSADWILSTSLNVAAHQLTHKLVSATEGLKYRLWMAKEHLEGPHQADSRNPAMNVPVRLTRAFGESAKQLQLDAARLAEAASRLKRIRIDSAPDAVMPHANRELTERTVSYLRHMTRIEYFAASRWDASSGSKSVYADLSSVLKTLSANLFKLCSDIRNAASIKGSAASSESRRFYESAGFLHQICFQVIGYDHIISLAEEAGMPDEESVPPVTLYHVLESLNIMVKGIESFAGSLTQEQDDADPAAMQRY</sequence>
<dbReference type="AlphaFoldDB" id="A0A1B2E4V7"/>
<dbReference type="GO" id="GO:0006531">
    <property type="term" value="P:aspartate metabolic process"/>
    <property type="evidence" value="ECO:0007669"/>
    <property type="project" value="TreeGrafter"/>
</dbReference>
<dbReference type="Gene3D" id="1.20.200.10">
    <property type="entry name" value="Fumarase/aspartase (Central domain)"/>
    <property type="match status" value="1"/>
</dbReference>
<dbReference type="InterPro" id="IPR051546">
    <property type="entry name" value="Aspartate_Ammonia-Lyase"/>
</dbReference>
<evidence type="ECO:0000256" key="1">
    <source>
        <dbReference type="ARBA" id="ARBA00023239"/>
    </source>
</evidence>
<dbReference type="InterPro" id="IPR024083">
    <property type="entry name" value="Fumarase/histidase_N"/>
</dbReference>
<dbReference type="KEGG" id="pib:BBD41_21565"/>
<dbReference type="Gene3D" id="1.10.275.10">
    <property type="entry name" value="Fumarase/aspartase (N-terminal domain)"/>
    <property type="match status" value="1"/>
</dbReference>
<dbReference type="InterPro" id="IPR022761">
    <property type="entry name" value="Fumarate_lyase_N"/>
</dbReference>
<evidence type="ECO:0000313" key="3">
    <source>
        <dbReference type="EMBL" id="ANY74942.1"/>
    </source>
</evidence>
<dbReference type="GO" id="GO:0008797">
    <property type="term" value="F:aspartate ammonia-lyase activity"/>
    <property type="evidence" value="ECO:0007669"/>
    <property type="project" value="TreeGrafter"/>
</dbReference>
<dbReference type="EMBL" id="CP016809">
    <property type="protein sequence ID" value="ANY74942.1"/>
    <property type="molecule type" value="Genomic_DNA"/>
</dbReference>
<dbReference type="PANTHER" id="PTHR42696">
    <property type="entry name" value="ASPARTATE AMMONIA-LYASE"/>
    <property type="match status" value="1"/>
</dbReference>
<dbReference type="GO" id="GO:0005829">
    <property type="term" value="C:cytosol"/>
    <property type="evidence" value="ECO:0007669"/>
    <property type="project" value="TreeGrafter"/>
</dbReference>
<protein>
    <recommendedName>
        <fullName evidence="2">Fumarate lyase N-terminal domain-containing protein</fullName>
    </recommendedName>
</protein>